<dbReference type="SUPFAM" id="SSF48179">
    <property type="entry name" value="6-phosphogluconate dehydrogenase C-terminal domain-like"/>
    <property type="match status" value="1"/>
</dbReference>
<dbReference type="InterPro" id="IPR011128">
    <property type="entry name" value="G3P_DH_NAD-dep_N"/>
</dbReference>
<dbReference type="NCBIfam" id="NF000943">
    <property type="entry name" value="PRK00094.2-1"/>
    <property type="match status" value="1"/>
</dbReference>
<comment type="catalytic activity">
    <reaction evidence="7">
        <text>sn-glycerol 3-phosphate + NADP(+) = dihydroxyacetone phosphate + NADPH + H(+)</text>
        <dbReference type="Rhea" id="RHEA:11096"/>
        <dbReference type="ChEBI" id="CHEBI:15378"/>
        <dbReference type="ChEBI" id="CHEBI:57597"/>
        <dbReference type="ChEBI" id="CHEBI:57642"/>
        <dbReference type="ChEBI" id="CHEBI:57783"/>
        <dbReference type="ChEBI" id="CHEBI:58349"/>
        <dbReference type="EC" id="1.1.1.94"/>
    </reaction>
</comment>
<dbReference type="InterPro" id="IPR036291">
    <property type="entry name" value="NAD(P)-bd_dom_sf"/>
</dbReference>
<dbReference type="PROSITE" id="PS00957">
    <property type="entry name" value="NAD_G3PDH"/>
    <property type="match status" value="1"/>
</dbReference>
<comment type="subcellular location">
    <subcellularLocation>
        <location evidence="7">Cytoplasm</location>
    </subcellularLocation>
</comment>
<keyword evidence="5 7" id="KW-0594">Phospholipid biosynthesis</keyword>
<organism evidence="10 11">
    <name type="scientific">Campylobacter anatolicus</name>
    <dbReference type="NCBI Taxonomy" id="2829105"/>
    <lineage>
        <taxon>Bacteria</taxon>
        <taxon>Pseudomonadati</taxon>
        <taxon>Campylobacterota</taxon>
        <taxon>Epsilonproteobacteria</taxon>
        <taxon>Campylobacterales</taxon>
        <taxon>Campylobacteraceae</taxon>
        <taxon>Campylobacter</taxon>
    </lineage>
</organism>
<evidence type="ECO:0000256" key="5">
    <source>
        <dbReference type="ARBA" id="ARBA00023209"/>
    </source>
</evidence>
<feature type="binding site" evidence="7">
    <location>
        <position position="228"/>
    </location>
    <ligand>
        <name>sn-glycerol 3-phosphate</name>
        <dbReference type="ChEBI" id="CHEBI:57597"/>
    </ligand>
</feature>
<feature type="binding site" evidence="7">
    <location>
        <position position="216"/>
    </location>
    <ligand>
        <name>sn-glycerol 3-phosphate</name>
        <dbReference type="ChEBI" id="CHEBI:57597"/>
    </ligand>
</feature>
<keyword evidence="2 7" id="KW-0444">Lipid biosynthesis</keyword>
<evidence type="ECO:0000313" key="10">
    <source>
        <dbReference type="EMBL" id="MBR8464072.1"/>
    </source>
</evidence>
<evidence type="ECO:0000259" key="8">
    <source>
        <dbReference type="Pfam" id="PF01210"/>
    </source>
</evidence>
<gene>
    <name evidence="7" type="primary">gpsA</name>
    <name evidence="10" type="ORF">KDD93_05735</name>
</gene>
<dbReference type="NCBIfam" id="NF000942">
    <property type="entry name" value="PRK00094.1-4"/>
    <property type="match status" value="1"/>
</dbReference>
<dbReference type="Pfam" id="PF07479">
    <property type="entry name" value="NAD_Gly3P_dh_C"/>
    <property type="match status" value="1"/>
</dbReference>
<name>A0ABS5HIX6_9BACT</name>
<proteinExistence type="inferred from homology"/>
<keyword evidence="3 7" id="KW-0560">Oxidoreductase</keyword>
<dbReference type="Gene3D" id="1.10.1040.10">
    <property type="entry name" value="N-(1-d-carboxylethyl)-l-norvaline Dehydrogenase, domain 2"/>
    <property type="match status" value="1"/>
</dbReference>
<dbReference type="EMBL" id="JAGSSW010000005">
    <property type="protein sequence ID" value="MBR8464072.1"/>
    <property type="molecule type" value="Genomic_DNA"/>
</dbReference>
<evidence type="ECO:0000256" key="4">
    <source>
        <dbReference type="ARBA" id="ARBA00023098"/>
    </source>
</evidence>
<dbReference type="Pfam" id="PF01210">
    <property type="entry name" value="NAD_Gly3P_dh_N"/>
    <property type="match status" value="1"/>
</dbReference>
<feature type="binding site" evidence="7">
    <location>
        <position position="109"/>
    </location>
    <ligand>
        <name>sn-glycerol 3-phosphate</name>
        <dbReference type="ChEBI" id="CHEBI:57597"/>
    </ligand>
</feature>
<comment type="catalytic activity">
    <reaction evidence="7">
        <text>sn-glycerol 3-phosphate + NAD(+) = dihydroxyacetone phosphate + NADH + H(+)</text>
        <dbReference type="Rhea" id="RHEA:11092"/>
        <dbReference type="ChEBI" id="CHEBI:15378"/>
        <dbReference type="ChEBI" id="CHEBI:57540"/>
        <dbReference type="ChEBI" id="CHEBI:57597"/>
        <dbReference type="ChEBI" id="CHEBI:57642"/>
        <dbReference type="ChEBI" id="CHEBI:57945"/>
        <dbReference type="EC" id="1.1.1.94"/>
    </reaction>
</comment>
<feature type="domain" description="Glycerol-3-phosphate dehydrogenase NAD-dependent N-terminal" evidence="8">
    <location>
        <begin position="32"/>
        <end position="132"/>
    </location>
</feature>
<feature type="binding site" evidence="7">
    <location>
        <position position="227"/>
    </location>
    <ligand>
        <name>sn-glycerol 3-phosphate</name>
        <dbReference type="ChEBI" id="CHEBI:57597"/>
    </ligand>
</feature>
<dbReference type="InterPro" id="IPR006109">
    <property type="entry name" value="G3P_DH_NAD-dep_C"/>
</dbReference>
<comment type="function">
    <text evidence="7">Catalyzes the reduction of the glycolytic intermediate dihydroxyacetone phosphate (DHAP) to sn-glycerol 3-phosphate (G3P), the key precursor for phospholipid synthesis.</text>
</comment>
<dbReference type="PIRSF" id="PIRSF000114">
    <property type="entry name" value="Glycerol-3-P_dh"/>
    <property type="match status" value="1"/>
</dbReference>
<feature type="binding site" evidence="7">
    <location>
        <position position="163"/>
    </location>
    <ligand>
        <name>sn-glycerol 3-phosphate</name>
        <dbReference type="ChEBI" id="CHEBI:57597"/>
    </ligand>
</feature>
<dbReference type="Proteomes" id="UP000682951">
    <property type="component" value="Unassembled WGS sequence"/>
</dbReference>
<protein>
    <recommendedName>
        <fullName evidence="7">Glycerol-3-phosphate dehydrogenase [NAD(P)+]</fullName>
        <ecNumber evidence="7">1.1.1.94</ecNumber>
    </recommendedName>
    <alternativeName>
        <fullName evidence="7">NAD(P)(+)-dependent glycerol-3-phosphate dehydrogenase</fullName>
    </alternativeName>
    <alternativeName>
        <fullName evidence="7">NAD(P)H-dependent dihydroxyacetone-phosphate reductase</fullName>
    </alternativeName>
</protein>
<evidence type="ECO:0000256" key="2">
    <source>
        <dbReference type="ARBA" id="ARBA00022516"/>
    </source>
</evidence>
<feature type="binding site" evidence="7">
    <location>
        <position position="253"/>
    </location>
    <ligand>
        <name>NADPH</name>
        <dbReference type="ChEBI" id="CHEBI:57783"/>
    </ligand>
</feature>
<keyword evidence="7" id="KW-0963">Cytoplasm</keyword>
<dbReference type="InterPro" id="IPR013328">
    <property type="entry name" value="6PGD_dom2"/>
</dbReference>
<reference evidence="10 11" key="1">
    <citation type="submission" date="2021-04" db="EMBL/GenBank/DDBJ databases">
        <title>Molecular and phenotypic characterization and identification of bacterial isolates recovered from the Anatolian ground squirrels (Spermophilus xanthoprymnus) and which have the potential to form a new species in the Campylobacter genus.</title>
        <authorList>
            <person name="Aydin F."/>
            <person name="Abay S."/>
            <person name="Kayman T."/>
            <person name="Karakaya E."/>
            <person name="Mustak H.K."/>
            <person name="Mustak I.B."/>
            <person name="Bilgin N."/>
            <person name="Duzler A."/>
            <person name="Sahin O."/>
            <person name="Guran O."/>
            <person name="Saticioglu I.B."/>
        </authorList>
    </citation>
    <scope>NUCLEOTIDE SEQUENCE [LARGE SCALE GENOMIC DNA]</scope>
    <source>
        <strain evidence="11">faydin-G24</strain>
    </source>
</reference>
<feature type="binding site" evidence="7">
    <location>
        <position position="111"/>
    </location>
    <ligand>
        <name>sn-glycerol 3-phosphate</name>
        <dbReference type="ChEBI" id="CHEBI:57597"/>
    </ligand>
</feature>
<evidence type="ECO:0000313" key="11">
    <source>
        <dbReference type="Proteomes" id="UP000682951"/>
    </source>
</evidence>
<feature type="domain" description="Glycerol-3-phosphate dehydrogenase NAD-dependent C-terminal" evidence="9">
    <location>
        <begin position="152"/>
        <end position="286"/>
    </location>
</feature>
<sequence>MSEKIAIIGAGKWGSALFHALSQENECVISSRTPREMRNFVSLDEALRCKYLVFTIPTQSIGEWLTQNFKDSGQKILVASKGIETKSSRFLNEIYEEFVSSKNLAFLSGPTFAKEVEKQLPCALVINSYNAELSAKFASFFPKYIKAYTSDDVIGAEVCGAYKNVIAIAGGICDGLGLGNNARASLISRGLVEMARFGKFFDAKDETFLGLSGAGDLFLTASSILSRNYRVGLGIAKNEKLEKILNELGEIAEGVDTARAIANLSQQNGIYTPIVDEVVKMLDGKDVYESLKSLLVRK</sequence>
<dbReference type="RefSeq" id="WP_212141080.1">
    <property type="nucleotide sequence ID" value="NZ_JAGSSW010000005.1"/>
</dbReference>
<evidence type="ECO:0000256" key="7">
    <source>
        <dbReference type="HAMAP-Rule" id="MF_00394"/>
    </source>
</evidence>
<feature type="binding site" evidence="7">
    <location>
        <position position="32"/>
    </location>
    <ligand>
        <name>NADPH</name>
        <dbReference type="ChEBI" id="CHEBI:57783"/>
    </ligand>
</feature>
<feature type="binding site" evidence="7">
    <location>
        <position position="227"/>
    </location>
    <ligand>
        <name>NADPH</name>
        <dbReference type="ChEBI" id="CHEBI:57783"/>
    </ligand>
</feature>
<dbReference type="PANTHER" id="PTHR11728:SF1">
    <property type="entry name" value="GLYCEROL-3-PHOSPHATE DEHYDROGENASE [NAD(+)] 2, CHLOROPLASTIC"/>
    <property type="match status" value="1"/>
</dbReference>
<keyword evidence="7" id="KW-0520">NAD</keyword>
<keyword evidence="11" id="KW-1185">Reference proteome</keyword>
<feature type="active site" description="Proton acceptor" evidence="7">
    <location>
        <position position="163"/>
    </location>
</feature>
<feature type="binding site" evidence="7">
    <location>
        <position position="81"/>
    </location>
    <ligand>
        <name>sn-glycerol 3-phosphate</name>
        <dbReference type="ChEBI" id="CHEBI:57597"/>
    </ligand>
</feature>
<feature type="binding site" evidence="7">
    <location>
        <position position="13"/>
    </location>
    <ligand>
        <name>NADPH</name>
        <dbReference type="ChEBI" id="CHEBI:57783"/>
    </ligand>
</feature>
<comment type="caution">
    <text evidence="10">The sequence shown here is derived from an EMBL/GenBank/DDBJ whole genome shotgun (WGS) entry which is preliminary data.</text>
</comment>
<comment type="caution">
    <text evidence="7">Lacks conserved residue(s) required for the propagation of feature annotation.</text>
</comment>
<evidence type="ECO:0000256" key="6">
    <source>
        <dbReference type="ARBA" id="ARBA00023264"/>
    </source>
</evidence>
<dbReference type="EC" id="1.1.1.94" evidence="7"/>
<keyword evidence="4 7" id="KW-0443">Lipid metabolism</keyword>
<keyword evidence="6 7" id="KW-1208">Phospholipid metabolism</keyword>
<dbReference type="InterPro" id="IPR008927">
    <property type="entry name" value="6-PGluconate_DH-like_C_sf"/>
</dbReference>
<comment type="pathway">
    <text evidence="7">Membrane lipid metabolism; glycerophospholipid metabolism.</text>
</comment>
<evidence type="ECO:0000256" key="1">
    <source>
        <dbReference type="ARBA" id="ARBA00011009"/>
    </source>
</evidence>
<feature type="binding site" evidence="7">
    <location>
        <position position="81"/>
    </location>
    <ligand>
        <name>NADPH</name>
        <dbReference type="ChEBI" id="CHEBI:57783"/>
    </ligand>
</feature>
<keyword evidence="7" id="KW-0547">Nucleotide-binding</keyword>
<evidence type="ECO:0000256" key="3">
    <source>
        <dbReference type="ARBA" id="ARBA00023002"/>
    </source>
</evidence>
<dbReference type="NCBIfam" id="NF000940">
    <property type="entry name" value="PRK00094.1-2"/>
    <property type="match status" value="1"/>
</dbReference>
<comment type="similarity">
    <text evidence="1 7">Belongs to the NAD-dependent glycerol-3-phosphate dehydrogenase family.</text>
</comment>
<dbReference type="PANTHER" id="PTHR11728">
    <property type="entry name" value="GLYCEROL-3-PHOSPHATE DEHYDROGENASE"/>
    <property type="match status" value="1"/>
</dbReference>
<dbReference type="Gene3D" id="3.40.50.720">
    <property type="entry name" value="NAD(P)-binding Rossmann-like Domain"/>
    <property type="match status" value="1"/>
</dbReference>
<dbReference type="InterPro" id="IPR006168">
    <property type="entry name" value="G3P_DH_NAD-dep"/>
</dbReference>
<feature type="binding site" evidence="7">
    <location>
        <position position="251"/>
    </location>
    <ligand>
        <name>NADPH</name>
        <dbReference type="ChEBI" id="CHEBI:57783"/>
    </ligand>
</feature>
<dbReference type="HAMAP" id="MF_00394">
    <property type="entry name" value="NAD_Glyc3P_dehydrog"/>
    <property type="match status" value="1"/>
</dbReference>
<dbReference type="GO" id="GO:0047952">
    <property type="term" value="F:glycerol-3-phosphate dehydrogenase [NAD(P)+] activity"/>
    <property type="evidence" value="ECO:0007669"/>
    <property type="project" value="UniProtKB-EC"/>
</dbReference>
<keyword evidence="7" id="KW-0521">NADP</keyword>
<accession>A0ABS5HIX6</accession>
<dbReference type="SUPFAM" id="SSF51735">
    <property type="entry name" value="NAD(P)-binding Rossmann-fold domains"/>
    <property type="match status" value="1"/>
</dbReference>
<evidence type="ECO:0000259" key="9">
    <source>
        <dbReference type="Pfam" id="PF07479"/>
    </source>
</evidence>
<feature type="binding site" evidence="7">
    <location>
        <position position="226"/>
    </location>
    <ligand>
        <name>sn-glycerol 3-phosphate</name>
        <dbReference type="ChEBI" id="CHEBI:57597"/>
    </ligand>
</feature>
<feature type="binding site" evidence="7">
    <location>
        <position position="113"/>
    </location>
    <ligand>
        <name>NADPH</name>
        <dbReference type="ChEBI" id="CHEBI:57783"/>
    </ligand>
</feature>